<proteinExistence type="predicted"/>
<dbReference type="EMBL" id="CACVKT020004971">
    <property type="protein sequence ID" value="CAC5392372.1"/>
    <property type="molecule type" value="Genomic_DNA"/>
</dbReference>
<reference evidence="1 2" key="1">
    <citation type="submission" date="2020-06" db="EMBL/GenBank/DDBJ databases">
        <authorList>
            <person name="Li R."/>
            <person name="Bekaert M."/>
        </authorList>
    </citation>
    <scope>NUCLEOTIDE SEQUENCE [LARGE SCALE GENOMIC DNA]</scope>
    <source>
        <strain evidence="2">wild</strain>
    </source>
</reference>
<dbReference type="Proteomes" id="UP000507470">
    <property type="component" value="Unassembled WGS sequence"/>
</dbReference>
<sequence>MNLLEENHDDKLSLFTTPPTNTGIQAREWIEYRPTNQVSGESPLEVLISAQPARYMDLSRSVLRIKLRLLDAAGNPIAKDDNAALINLSLHSIFSQVDCYLQQTSIGKLGSIYPSKAYMDTLLNTGANDYVQRTSQLFEKDTAGYHDDANVQTGSNTALYLRSRYTDEGLILEMEGPIHLNRYLSSETFDHQRS</sequence>
<name>A0A6J8C9T8_MYTCO</name>
<evidence type="ECO:0000313" key="2">
    <source>
        <dbReference type="Proteomes" id="UP000507470"/>
    </source>
</evidence>
<dbReference type="OrthoDB" id="6106831at2759"/>
<organism evidence="1 2">
    <name type="scientific">Mytilus coruscus</name>
    <name type="common">Sea mussel</name>
    <dbReference type="NCBI Taxonomy" id="42192"/>
    <lineage>
        <taxon>Eukaryota</taxon>
        <taxon>Metazoa</taxon>
        <taxon>Spiralia</taxon>
        <taxon>Lophotrochozoa</taxon>
        <taxon>Mollusca</taxon>
        <taxon>Bivalvia</taxon>
        <taxon>Autobranchia</taxon>
        <taxon>Pteriomorphia</taxon>
        <taxon>Mytilida</taxon>
        <taxon>Mytiloidea</taxon>
        <taxon>Mytilidae</taxon>
        <taxon>Mytilinae</taxon>
        <taxon>Mytilus</taxon>
    </lineage>
</organism>
<protein>
    <submittedName>
        <fullName evidence="1">Uncharacterized protein</fullName>
    </submittedName>
</protein>
<accession>A0A6J8C9T8</accession>
<gene>
    <name evidence="1" type="ORF">MCOR_27311</name>
</gene>
<evidence type="ECO:0000313" key="1">
    <source>
        <dbReference type="EMBL" id="CAC5392372.1"/>
    </source>
</evidence>
<dbReference type="AlphaFoldDB" id="A0A6J8C9T8"/>
<keyword evidence="2" id="KW-1185">Reference proteome</keyword>